<dbReference type="InterPro" id="IPR000998">
    <property type="entry name" value="MAM_dom"/>
</dbReference>
<protein>
    <recommendedName>
        <fullName evidence="1">MAM domain-containing protein</fullName>
    </recommendedName>
</protein>
<sequence length="121" mass="13407">MNCSATTVVKILNITVNENSKCKPKDCMLSDEQRNTMKASCDQQHACNITSNIPNSCLLELGYLNFSYTCKVIAHSSNFDNGSCDWTFSPDTIDEFRWRYNDGQTSTAGTGPFGDHTTGCE</sequence>
<accession>A0A8B6HLW7</accession>
<proteinExistence type="predicted"/>
<dbReference type="Proteomes" id="UP000596742">
    <property type="component" value="Unassembled WGS sequence"/>
</dbReference>
<dbReference type="AlphaFoldDB" id="A0A8B6HLW7"/>
<evidence type="ECO:0000313" key="3">
    <source>
        <dbReference type="Proteomes" id="UP000596742"/>
    </source>
</evidence>
<comment type="caution">
    <text evidence="2">The sequence shown here is derived from an EMBL/GenBank/DDBJ whole genome shotgun (WGS) entry which is preliminary data.</text>
</comment>
<feature type="domain" description="MAM" evidence="1">
    <location>
        <begin position="75"/>
        <end position="121"/>
    </location>
</feature>
<name>A0A8B6HLW7_MYTGA</name>
<reference evidence="2" key="1">
    <citation type="submission" date="2018-11" db="EMBL/GenBank/DDBJ databases">
        <authorList>
            <person name="Alioto T."/>
            <person name="Alioto T."/>
        </authorList>
    </citation>
    <scope>NUCLEOTIDE SEQUENCE</scope>
</reference>
<dbReference type="EMBL" id="UYJE01010284">
    <property type="protein sequence ID" value="VDI81605.1"/>
    <property type="molecule type" value="Genomic_DNA"/>
</dbReference>
<dbReference type="OrthoDB" id="412155at2759"/>
<evidence type="ECO:0000313" key="2">
    <source>
        <dbReference type="EMBL" id="VDI81605.1"/>
    </source>
</evidence>
<gene>
    <name evidence="2" type="ORF">MGAL_10B003386</name>
</gene>
<dbReference type="PROSITE" id="PS50060">
    <property type="entry name" value="MAM_2"/>
    <property type="match status" value="1"/>
</dbReference>
<evidence type="ECO:0000259" key="1">
    <source>
        <dbReference type="PROSITE" id="PS50060"/>
    </source>
</evidence>
<dbReference type="GO" id="GO:0016020">
    <property type="term" value="C:membrane"/>
    <property type="evidence" value="ECO:0007669"/>
    <property type="project" value="InterPro"/>
</dbReference>
<keyword evidence="3" id="KW-1185">Reference proteome</keyword>
<organism evidence="2 3">
    <name type="scientific">Mytilus galloprovincialis</name>
    <name type="common">Mediterranean mussel</name>
    <dbReference type="NCBI Taxonomy" id="29158"/>
    <lineage>
        <taxon>Eukaryota</taxon>
        <taxon>Metazoa</taxon>
        <taxon>Spiralia</taxon>
        <taxon>Lophotrochozoa</taxon>
        <taxon>Mollusca</taxon>
        <taxon>Bivalvia</taxon>
        <taxon>Autobranchia</taxon>
        <taxon>Pteriomorphia</taxon>
        <taxon>Mytilida</taxon>
        <taxon>Mytiloidea</taxon>
        <taxon>Mytilidae</taxon>
        <taxon>Mytilinae</taxon>
        <taxon>Mytilus</taxon>
    </lineage>
</organism>